<gene>
    <name evidence="3" type="ordered locus">Sterm_3104</name>
</gene>
<dbReference type="HOGENOM" id="CLU_056162_0_0_0"/>
<keyword evidence="2 3" id="KW-0808">Transferase</keyword>
<keyword evidence="1" id="KW-0328">Glycosyltransferase</keyword>
<dbReference type="PANTHER" id="PTHR30160">
    <property type="entry name" value="TETRAACYLDISACCHARIDE 4'-KINASE-RELATED"/>
    <property type="match status" value="1"/>
</dbReference>
<dbReference type="eggNOG" id="COG0859">
    <property type="taxonomic scope" value="Bacteria"/>
</dbReference>
<dbReference type="Pfam" id="PF01075">
    <property type="entry name" value="Glyco_transf_9"/>
    <property type="match status" value="1"/>
</dbReference>
<dbReference type="Gene3D" id="3.40.50.2000">
    <property type="entry name" value="Glycogen Phosphorylase B"/>
    <property type="match status" value="2"/>
</dbReference>
<dbReference type="GO" id="GO:0008713">
    <property type="term" value="F:ADP-heptose-lipopolysaccharide heptosyltransferase activity"/>
    <property type="evidence" value="ECO:0007669"/>
    <property type="project" value="TreeGrafter"/>
</dbReference>
<dbReference type="RefSeq" id="WP_012862528.1">
    <property type="nucleotide sequence ID" value="NC_013517.1"/>
</dbReference>
<dbReference type="GO" id="GO:0009244">
    <property type="term" value="P:lipopolysaccharide core region biosynthetic process"/>
    <property type="evidence" value="ECO:0007669"/>
    <property type="project" value="TreeGrafter"/>
</dbReference>
<dbReference type="GO" id="GO:0005829">
    <property type="term" value="C:cytosol"/>
    <property type="evidence" value="ECO:0007669"/>
    <property type="project" value="TreeGrafter"/>
</dbReference>
<dbReference type="AlphaFoldDB" id="D1APB2"/>
<dbReference type="Proteomes" id="UP000000845">
    <property type="component" value="Chromosome"/>
</dbReference>
<proteinExistence type="predicted"/>
<evidence type="ECO:0000256" key="2">
    <source>
        <dbReference type="ARBA" id="ARBA00022679"/>
    </source>
</evidence>
<protein>
    <submittedName>
        <fullName evidence="3">Glycosyl transferase family 9</fullName>
    </submittedName>
</protein>
<dbReference type="PANTHER" id="PTHR30160:SF15">
    <property type="entry name" value="GLYCOSYLTRANSFERASE HI_0523-RELATED"/>
    <property type="match status" value="1"/>
</dbReference>
<name>D1APB2_SEBTE</name>
<dbReference type="InterPro" id="IPR002201">
    <property type="entry name" value="Glyco_trans_9"/>
</dbReference>
<dbReference type="KEGG" id="str:Sterm_3104"/>
<evidence type="ECO:0000256" key="1">
    <source>
        <dbReference type="ARBA" id="ARBA00022676"/>
    </source>
</evidence>
<organism evidence="3 4">
    <name type="scientific">Sebaldella termitidis (strain ATCC 33386 / NCTC 11300)</name>
    <dbReference type="NCBI Taxonomy" id="526218"/>
    <lineage>
        <taxon>Bacteria</taxon>
        <taxon>Fusobacteriati</taxon>
        <taxon>Fusobacteriota</taxon>
        <taxon>Fusobacteriia</taxon>
        <taxon>Fusobacteriales</taxon>
        <taxon>Leptotrichiaceae</taxon>
        <taxon>Sebaldella</taxon>
    </lineage>
</organism>
<reference evidence="4" key="1">
    <citation type="submission" date="2009-09" db="EMBL/GenBank/DDBJ databases">
        <title>The complete chromosome of Sebaldella termitidis ATCC 33386.</title>
        <authorList>
            <consortium name="US DOE Joint Genome Institute (JGI-PGF)"/>
            <person name="Lucas S."/>
            <person name="Copeland A."/>
            <person name="Lapidus A."/>
            <person name="Glavina del Rio T."/>
            <person name="Dalin E."/>
            <person name="Tice H."/>
            <person name="Bruce D."/>
            <person name="Goodwin L."/>
            <person name="Pitluck S."/>
            <person name="Kyrpides N."/>
            <person name="Mavromatis K."/>
            <person name="Ivanova N."/>
            <person name="Mikhailova N."/>
            <person name="Sims D."/>
            <person name="Meincke L."/>
            <person name="Brettin T."/>
            <person name="Detter J.C."/>
            <person name="Han C."/>
            <person name="Larimer F."/>
            <person name="Land M."/>
            <person name="Hauser L."/>
            <person name="Markowitz V."/>
            <person name="Cheng J.F."/>
            <person name="Hugenholtz P."/>
            <person name="Woyke T."/>
            <person name="Wu D."/>
            <person name="Eisen J.A."/>
        </authorList>
    </citation>
    <scope>NUCLEOTIDE SEQUENCE [LARGE SCALE GENOMIC DNA]</scope>
    <source>
        <strain evidence="4">ATCC 33386 / NCTC 11300</strain>
    </source>
</reference>
<sequence>MYRIARAKIKEFQRRIGKNVLDKKKIKADLKFENIKKILFIRYDGKIGDYIVSSFIYREIKKQRPDIQIDIVGINKNEQLFNKNKHVDNFYKLKKTKYRYMIPLTLKLRKQKYDILIDPTEVLKNKDLFFIRQIDARVNFGYAKENYKLFNKNIPKNDKHIVDIYKMILEKLEFKNIDSRYDIPEDEKSNEKINRFFTENLVERSIVVNLFGAKRKTKFTCEKSLELLNYVLKRKSDYKIILLYSPADTEILSKILATIDNKNLLFYSESKTIFDSIAILKRAELIISPDTSIVHIADGLNKKIIAFYTSSPNDFIKWKISDQNKIIRVNDVNDVEMNFLD</sequence>
<dbReference type="InterPro" id="IPR051199">
    <property type="entry name" value="LPS_LOS_Heptosyltrfase"/>
</dbReference>
<keyword evidence="4" id="KW-1185">Reference proteome</keyword>
<dbReference type="SUPFAM" id="SSF53756">
    <property type="entry name" value="UDP-Glycosyltransferase/glycogen phosphorylase"/>
    <property type="match status" value="1"/>
</dbReference>
<evidence type="ECO:0000313" key="3">
    <source>
        <dbReference type="EMBL" id="ACZ09946.1"/>
    </source>
</evidence>
<dbReference type="CDD" id="cd03789">
    <property type="entry name" value="GT9_LPS_heptosyltransferase"/>
    <property type="match status" value="1"/>
</dbReference>
<reference evidence="3 4" key="2">
    <citation type="journal article" date="2010" name="Stand. Genomic Sci.">
        <title>Complete genome sequence of Sebaldella termitidis type strain (NCTC 11300).</title>
        <authorList>
            <person name="Harmon-Smith M."/>
            <person name="Celia L."/>
            <person name="Chertkov O."/>
            <person name="Lapidus A."/>
            <person name="Copeland A."/>
            <person name="Glavina Del Rio T."/>
            <person name="Nolan M."/>
            <person name="Lucas S."/>
            <person name="Tice H."/>
            <person name="Cheng J.F."/>
            <person name="Han C."/>
            <person name="Detter J.C."/>
            <person name="Bruce D."/>
            <person name="Goodwin L."/>
            <person name="Pitluck S."/>
            <person name="Pati A."/>
            <person name="Liolios K."/>
            <person name="Ivanova N."/>
            <person name="Mavromatis K."/>
            <person name="Mikhailova N."/>
            <person name="Chen A."/>
            <person name="Palaniappan K."/>
            <person name="Land M."/>
            <person name="Hauser L."/>
            <person name="Chang Y.J."/>
            <person name="Jeffries C.D."/>
            <person name="Brettin T."/>
            <person name="Goker M."/>
            <person name="Beck B."/>
            <person name="Bristow J."/>
            <person name="Eisen J.A."/>
            <person name="Markowitz V."/>
            <person name="Hugenholtz P."/>
            <person name="Kyrpides N.C."/>
            <person name="Klenk H.P."/>
            <person name="Chen F."/>
        </authorList>
    </citation>
    <scope>NUCLEOTIDE SEQUENCE [LARGE SCALE GENOMIC DNA]</scope>
    <source>
        <strain evidence="4">ATCC 33386 / NCTC 11300</strain>
    </source>
</reference>
<dbReference type="STRING" id="526218.Sterm_3104"/>
<evidence type="ECO:0000313" key="4">
    <source>
        <dbReference type="Proteomes" id="UP000000845"/>
    </source>
</evidence>
<accession>D1APB2</accession>
<dbReference type="EMBL" id="CP001739">
    <property type="protein sequence ID" value="ACZ09946.1"/>
    <property type="molecule type" value="Genomic_DNA"/>
</dbReference>
<dbReference type="CAZy" id="GT9">
    <property type="family name" value="Glycosyltransferase Family 9"/>
</dbReference>